<gene>
    <name evidence="3" type="ORF">Msub_20996</name>
</gene>
<evidence type="ECO:0000313" key="4">
    <source>
        <dbReference type="Proteomes" id="UP000036102"/>
    </source>
</evidence>
<proteinExistence type="predicted"/>
<evidence type="ECO:0000313" key="3">
    <source>
        <dbReference type="EMBL" id="KMQ73775.1"/>
    </source>
</evidence>
<dbReference type="AlphaFoldDB" id="A0A0J7LY06"/>
<dbReference type="STRING" id="1658765.Msub_20996"/>
<protein>
    <submittedName>
        <fullName evidence="3">Uncharacterized protein</fullName>
    </submittedName>
</protein>
<keyword evidence="2" id="KW-0812">Transmembrane</keyword>
<keyword evidence="2" id="KW-0472">Membrane</keyword>
<evidence type="ECO:0000256" key="1">
    <source>
        <dbReference type="SAM" id="MobiDB-lite"/>
    </source>
</evidence>
<evidence type="ECO:0000256" key="2">
    <source>
        <dbReference type="SAM" id="Phobius"/>
    </source>
</evidence>
<feature type="compositionally biased region" description="Basic and acidic residues" evidence="1">
    <location>
        <begin position="92"/>
        <end position="112"/>
    </location>
</feature>
<comment type="caution">
    <text evidence="3">The sequence shown here is derived from an EMBL/GenBank/DDBJ whole genome shotgun (WGS) entry which is preliminary data.</text>
</comment>
<dbReference type="EMBL" id="LFBU01000002">
    <property type="protein sequence ID" value="KMQ73775.1"/>
    <property type="molecule type" value="Genomic_DNA"/>
</dbReference>
<feature type="transmembrane region" description="Helical" evidence="2">
    <location>
        <begin position="32"/>
        <end position="52"/>
    </location>
</feature>
<accession>A0A0J7LY06</accession>
<keyword evidence="2" id="KW-1133">Transmembrane helix</keyword>
<feature type="region of interest" description="Disordered" evidence="1">
    <location>
        <begin position="57"/>
        <end position="112"/>
    </location>
</feature>
<dbReference type="Proteomes" id="UP000036102">
    <property type="component" value="Unassembled WGS sequence"/>
</dbReference>
<organism evidence="3 4">
    <name type="scientific">Marinobacter subterrani</name>
    <dbReference type="NCBI Taxonomy" id="1658765"/>
    <lineage>
        <taxon>Bacteria</taxon>
        <taxon>Pseudomonadati</taxon>
        <taxon>Pseudomonadota</taxon>
        <taxon>Gammaproteobacteria</taxon>
        <taxon>Pseudomonadales</taxon>
        <taxon>Marinobacteraceae</taxon>
        <taxon>Marinobacter</taxon>
    </lineage>
</organism>
<name>A0A0J7LY06_9GAMM</name>
<keyword evidence="4" id="KW-1185">Reference proteome</keyword>
<sequence length="112" mass="12271">MDAGVYGSAVALILAIWVGVSGNRKAWRPAVGILELLIGAAIAVLGALGYAFKKRATLRRPPARRKPDGRTQPGGQRCPGQRTQAMARTGKRQREQRTKPDTQKRDDLEGHW</sequence>
<reference evidence="3 4" key="1">
    <citation type="submission" date="2015-06" db="EMBL/GenBank/DDBJ databases">
        <title>Marinobacter subterrani, a genetically tractable neutrophilic iron-oxidizing strain isolated from the Soudan Iron Mine.</title>
        <authorList>
            <person name="Bonis B.M."/>
            <person name="Gralnick J.A."/>
        </authorList>
    </citation>
    <scope>NUCLEOTIDE SEQUENCE [LARGE SCALE GENOMIC DNA]</scope>
    <source>
        <strain evidence="3 4">JG233</strain>
    </source>
</reference>